<dbReference type="InterPro" id="IPR036691">
    <property type="entry name" value="Endo/exonu/phosph_ase_sf"/>
</dbReference>
<feature type="site" description="Important for catalytic activity" evidence="7">
    <location>
        <position position="233"/>
    </location>
</feature>
<dbReference type="RefSeq" id="WP_147703830.1">
    <property type="nucleotide sequence ID" value="NZ_VDUY01000003.1"/>
</dbReference>
<dbReference type="GO" id="GO:0008311">
    <property type="term" value="F:double-stranded DNA 3'-5' DNA exonuclease activity"/>
    <property type="evidence" value="ECO:0007669"/>
    <property type="project" value="UniProtKB-EC"/>
</dbReference>
<reference evidence="9 10" key="1">
    <citation type="submission" date="2019-06" db="EMBL/GenBank/DDBJ databases">
        <title>Quisquiliibacterium sp. nov., isolated from a maize field.</title>
        <authorList>
            <person name="Lin S.-Y."/>
            <person name="Tsai C.-F."/>
            <person name="Young C.-C."/>
        </authorList>
    </citation>
    <scope>NUCLEOTIDE SEQUENCE [LARGE SCALE GENOMIC DNA]</scope>
    <source>
        <strain evidence="9 10">CC-CFT501</strain>
    </source>
</reference>
<accession>A0A5C8NXY0</accession>
<evidence type="ECO:0000256" key="5">
    <source>
        <dbReference type="PIRSR" id="PIRSR604808-1"/>
    </source>
</evidence>
<protein>
    <submittedName>
        <fullName evidence="9">Exodeoxyribonuclease III</fullName>
        <ecNumber evidence="9">3.1.11.2</ecNumber>
    </submittedName>
</protein>
<evidence type="ECO:0000256" key="2">
    <source>
        <dbReference type="ARBA" id="ARBA00022723"/>
    </source>
</evidence>
<evidence type="ECO:0000256" key="4">
    <source>
        <dbReference type="ARBA" id="ARBA00022842"/>
    </source>
</evidence>
<organism evidence="9 10">
    <name type="scientific">Zeimonas arvi</name>
    <dbReference type="NCBI Taxonomy" id="2498847"/>
    <lineage>
        <taxon>Bacteria</taxon>
        <taxon>Pseudomonadati</taxon>
        <taxon>Pseudomonadota</taxon>
        <taxon>Betaproteobacteria</taxon>
        <taxon>Burkholderiales</taxon>
        <taxon>Burkholderiaceae</taxon>
        <taxon>Zeimonas</taxon>
    </lineage>
</organism>
<feature type="site" description="Transition state stabilizer" evidence="7">
    <location>
        <position position="164"/>
    </location>
</feature>
<comment type="caution">
    <text evidence="9">The sequence shown here is derived from an EMBL/GenBank/DDBJ whole genome shotgun (WGS) entry which is preliminary data.</text>
</comment>
<dbReference type="InterPro" id="IPR037493">
    <property type="entry name" value="ExoIII-like"/>
</dbReference>
<keyword evidence="2 6" id="KW-0479">Metal-binding</keyword>
<dbReference type="Gene3D" id="3.60.10.10">
    <property type="entry name" value="Endonuclease/exonuclease/phosphatase"/>
    <property type="match status" value="1"/>
</dbReference>
<evidence type="ECO:0000256" key="3">
    <source>
        <dbReference type="ARBA" id="ARBA00022801"/>
    </source>
</evidence>
<keyword evidence="6" id="KW-0464">Manganese</keyword>
<feature type="binding site" evidence="6">
    <location>
        <position position="7"/>
    </location>
    <ligand>
        <name>Mg(2+)</name>
        <dbReference type="ChEBI" id="CHEBI:18420"/>
        <label>1</label>
    </ligand>
</feature>
<dbReference type="CDD" id="cd09086">
    <property type="entry name" value="ExoIII-like_AP-endo"/>
    <property type="match status" value="1"/>
</dbReference>
<feature type="active site" description="Proton donor/acceptor" evidence="5">
    <location>
        <position position="162"/>
    </location>
</feature>
<dbReference type="InterPro" id="IPR004808">
    <property type="entry name" value="AP_endonuc_1"/>
</dbReference>
<dbReference type="InterPro" id="IPR005135">
    <property type="entry name" value="Endo/exonuclease/phosphatase"/>
</dbReference>
<dbReference type="GO" id="GO:0006281">
    <property type="term" value="P:DNA repair"/>
    <property type="evidence" value="ECO:0007669"/>
    <property type="project" value="InterPro"/>
</dbReference>
<keyword evidence="4 6" id="KW-0460">Magnesium</keyword>
<feature type="active site" description="Proton acceptor" evidence="5">
    <location>
        <position position="263"/>
    </location>
</feature>
<dbReference type="PANTHER" id="PTHR43250:SF2">
    <property type="entry name" value="EXODEOXYRIBONUCLEASE III"/>
    <property type="match status" value="1"/>
</dbReference>
<proteinExistence type="inferred from homology"/>
<dbReference type="EMBL" id="VDUY01000003">
    <property type="protein sequence ID" value="TXL65915.1"/>
    <property type="molecule type" value="Genomic_DNA"/>
</dbReference>
<feature type="binding site" evidence="6">
    <location>
        <position position="34"/>
    </location>
    <ligand>
        <name>Mg(2+)</name>
        <dbReference type="ChEBI" id="CHEBI:18420"/>
        <label>1</label>
    </ligand>
</feature>
<gene>
    <name evidence="9" type="primary">xth</name>
    <name evidence="9" type="ORF">FHP08_07465</name>
</gene>
<dbReference type="GO" id="GO:0046872">
    <property type="term" value="F:metal ion binding"/>
    <property type="evidence" value="ECO:0007669"/>
    <property type="project" value="UniProtKB-KW"/>
</dbReference>
<dbReference type="PANTHER" id="PTHR43250">
    <property type="entry name" value="EXODEOXYRIBONUCLEASE III"/>
    <property type="match status" value="1"/>
</dbReference>
<feature type="binding site" evidence="6">
    <location>
        <position position="164"/>
    </location>
    <ligand>
        <name>Mg(2+)</name>
        <dbReference type="ChEBI" id="CHEBI:18420"/>
        <label>1</label>
    </ligand>
</feature>
<dbReference type="OrthoDB" id="9803914at2"/>
<feature type="active site" evidence="5">
    <location>
        <position position="108"/>
    </location>
</feature>
<evidence type="ECO:0000259" key="8">
    <source>
        <dbReference type="Pfam" id="PF03372"/>
    </source>
</evidence>
<keyword evidence="3 9" id="KW-0378">Hydrolase</keyword>
<dbReference type="EC" id="3.1.11.2" evidence="9"/>
<dbReference type="Pfam" id="PF03372">
    <property type="entry name" value="Exo_endo_phos"/>
    <property type="match status" value="1"/>
</dbReference>
<feature type="binding site" evidence="6">
    <location>
        <position position="262"/>
    </location>
    <ligand>
        <name>Mg(2+)</name>
        <dbReference type="ChEBI" id="CHEBI:18420"/>
        <label>1</label>
    </ligand>
</feature>
<dbReference type="SUPFAM" id="SSF56219">
    <property type="entry name" value="DNase I-like"/>
    <property type="match status" value="1"/>
</dbReference>
<comment type="similarity">
    <text evidence="1">Belongs to the DNA repair enzymes AP/ExoA family.</text>
</comment>
<dbReference type="NCBIfam" id="TIGR00633">
    <property type="entry name" value="xth"/>
    <property type="match status" value="1"/>
</dbReference>
<dbReference type="PROSITE" id="PS51435">
    <property type="entry name" value="AP_NUCLEASE_F1_4"/>
    <property type="match status" value="1"/>
</dbReference>
<feature type="binding site" evidence="6">
    <location>
        <position position="162"/>
    </location>
    <ligand>
        <name>Mg(2+)</name>
        <dbReference type="ChEBI" id="CHEBI:18420"/>
        <label>1</label>
    </ligand>
</feature>
<evidence type="ECO:0000256" key="1">
    <source>
        <dbReference type="ARBA" id="ARBA00007092"/>
    </source>
</evidence>
<comment type="cofactor">
    <cofactor evidence="6">
        <name>Mg(2+)</name>
        <dbReference type="ChEBI" id="CHEBI:18420"/>
    </cofactor>
    <cofactor evidence="6">
        <name>Mn(2+)</name>
        <dbReference type="ChEBI" id="CHEBI:29035"/>
    </cofactor>
    <text evidence="6">Probably binds two magnesium or manganese ions per subunit.</text>
</comment>
<sequence>MKLATWNVNSLKVRLPQVVDWLAANPVDVLCLQETKLRDEQFPRDAIAEAGYEAAFAGQPTYNGVAILARRDTVGPPADVVVGNPLFEDPQQRLISATVGGLRVVCAYFPNGQAVGSEKFEYKLRWIDALIEWLKPGIRGTAPSAGGESAGTATPLLALLGDFNIAPEDRDVHDPEKWAGQIHCSDEERARFFQLAGLGLVDTFRLFEQPPRQFSWWDYRMLGFRRNAGLRIDHILVDAPLAPRVRACAIDREPRKLEQPSDHAPVVATLDG</sequence>
<keyword evidence="10" id="KW-1185">Reference proteome</keyword>
<dbReference type="Proteomes" id="UP000321548">
    <property type="component" value="Unassembled WGS sequence"/>
</dbReference>
<dbReference type="NCBIfam" id="TIGR00195">
    <property type="entry name" value="exoDNase_III"/>
    <property type="match status" value="1"/>
</dbReference>
<feature type="binding site" evidence="6">
    <location>
        <position position="263"/>
    </location>
    <ligand>
        <name>Mg(2+)</name>
        <dbReference type="ChEBI" id="CHEBI:18420"/>
        <label>1</label>
    </ligand>
</feature>
<feature type="domain" description="Endonuclease/exonuclease/phosphatase" evidence="8">
    <location>
        <begin position="4"/>
        <end position="263"/>
    </location>
</feature>
<name>A0A5C8NXY0_9BURK</name>
<evidence type="ECO:0000313" key="9">
    <source>
        <dbReference type="EMBL" id="TXL65915.1"/>
    </source>
</evidence>
<dbReference type="AlphaFoldDB" id="A0A5C8NXY0"/>
<feature type="site" description="Interaction with DNA substrate" evidence="7">
    <location>
        <position position="263"/>
    </location>
</feature>
<evidence type="ECO:0000256" key="7">
    <source>
        <dbReference type="PIRSR" id="PIRSR604808-3"/>
    </source>
</evidence>
<evidence type="ECO:0000256" key="6">
    <source>
        <dbReference type="PIRSR" id="PIRSR604808-2"/>
    </source>
</evidence>
<evidence type="ECO:0000313" key="10">
    <source>
        <dbReference type="Proteomes" id="UP000321548"/>
    </source>
</evidence>